<evidence type="ECO:0000256" key="3">
    <source>
        <dbReference type="ARBA" id="ARBA00022989"/>
    </source>
</evidence>
<accession>A0AA39LUQ6</accession>
<dbReference type="InterPro" id="IPR000276">
    <property type="entry name" value="GPCR_Rhodpsn"/>
</dbReference>
<feature type="transmembrane region" description="Helical" evidence="5">
    <location>
        <begin position="55"/>
        <end position="79"/>
    </location>
</feature>
<evidence type="ECO:0000313" key="7">
    <source>
        <dbReference type="EMBL" id="KAK0409984.1"/>
    </source>
</evidence>
<dbReference type="GO" id="GO:0004930">
    <property type="term" value="F:G protein-coupled receptor activity"/>
    <property type="evidence" value="ECO:0007669"/>
    <property type="project" value="InterPro"/>
</dbReference>
<feature type="transmembrane region" description="Helical" evidence="5">
    <location>
        <begin position="226"/>
        <end position="244"/>
    </location>
</feature>
<dbReference type="PRINTS" id="PR00237">
    <property type="entry name" value="GPCRRHODOPSN"/>
</dbReference>
<dbReference type="PANTHER" id="PTHR23021:SF82">
    <property type="entry name" value="G PROTEIN-COUPLED RECEPTOR"/>
    <property type="match status" value="1"/>
</dbReference>
<feature type="transmembrane region" description="Helical" evidence="5">
    <location>
        <begin position="99"/>
        <end position="119"/>
    </location>
</feature>
<name>A0AA39LUQ6_9BILA</name>
<evidence type="ECO:0000256" key="2">
    <source>
        <dbReference type="ARBA" id="ARBA00022692"/>
    </source>
</evidence>
<evidence type="ECO:0000259" key="6">
    <source>
        <dbReference type="PROSITE" id="PS50262"/>
    </source>
</evidence>
<keyword evidence="8" id="KW-1185">Reference proteome</keyword>
<proteinExistence type="predicted"/>
<comment type="caution">
    <text evidence="7">The sequence shown here is derived from an EMBL/GenBank/DDBJ whole genome shotgun (WGS) entry which is preliminary data.</text>
</comment>
<dbReference type="InterPro" id="IPR019425">
    <property type="entry name" value="7TM_GPCR_serpentine_rcpt_Srt"/>
</dbReference>
<dbReference type="AlphaFoldDB" id="A0AA39LUQ6"/>
<keyword evidence="4 5" id="KW-0472">Membrane</keyword>
<evidence type="ECO:0000256" key="1">
    <source>
        <dbReference type="ARBA" id="ARBA00004370"/>
    </source>
</evidence>
<feature type="transmembrane region" description="Helical" evidence="5">
    <location>
        <begin position="139"/>
        <end position="163"/>
    </location>
</feature>
<feature type="transmembrane region" description="Helical" evidence="5">
    <location>
        <begin position="22"/>
        <end position="43"/>
    </location>
</feature>
<dbReference type="InterPro" id="IPR017452">
    <property type="entry name" value="GPCR_Rhodpsn_7TM"/>
</dbReference>
<dbReference type="EMBL" id="JAUCMV010000003">
    <property type="protein sequence ID" value="KAK0409984.1"/>
    <property type="molecule type" value="Genomic_DNA"/>
</dbReference>
<keyword evidence="2 5" id="KW-0812">Transmembrane</keyword>
<keyword evidence="3 5" id="KW-1133">Transmembrane helix</keyword>
<feature type="transmembrane region" description="Helical" evidence="5">
    <location>
        <begin position="256"/>
        <end position="279"/>
    </location>
</feature>
<feature type="transmembrane region" description="Helical" evidence="5">
    <location>
        <begin position="183"/>
        <end position="205"/>
    </location>
</feature>
<dbReference type="Gene3D" id="1.20.1070.10">
    <property type="entry name" value="Rhodopsin 7-helix transmembrane proteins"/>
    <property type="match status" value="1"/>
</dbReference>
<dbReference type="Proteomes" id="UP001175271">
    <property type="component" value="Unassembled WGS sequence"/>
</dbReference>
<dbReference type="PROSITE" id="PS50262">
    <property type="entry name" value="G_PROTEIN_RECEP_F1_2"/>
    <property type="match status" value="1"/>
</dbReference>
<evidence type="ECO:0000313" key="8">
    <source>
        <dbReference type="Proteomes" id="UP001175271"/>
    </source>
</evidence>
<evidence type="ECO:0000256" key="4">
    <source>
        <dbReference type="ARBA" id="ARBA00023136"/>
    </source>
</evidence>
<gene>
    <name evidence="7" type="ORF">QR680_004880</name>
</gene>
<feature type="domain" description="G-protein coupled receptors family 1 profile" evidence="6">
    <location>
        <begin position="34"/>
        <end position="276"/>
    </location>
</feature>
<reference evidence="7" key="1">
    <citation type="submission" date="2023-06" db="EMBL/GenBank/DDBJ databases">
        <title>Genomic analysis of the entomopathogenic nematode Steinernema hermaphroditum.</title>
        <authorList>
            <person name="Schwarz E.M."/>
            <person name="Heppert J.K."/>
            <person name="Baniya A."/>
            <person name="Schwartz H.T."/>
            <person name="Tan C.-H."/>
            <person name="Antoshechkin I."/>
            <person name="Sternberg P.W."/>
            <person name="Goodrich-Blair H."/>
            <person name="Dillman A.R."/>
        </authorList>
    </citation>
    <scope>NUCLEOTIDE SEQUENCE</scope>
    <source>
        <strain evidence="7">PS9179</strain>
        <tissue evidence="7">Whole animal</tissue>
    </source>
</reference>
<dbReference type="GO" id="GO:0016020">
    <property type="term" value="C:membrane"/>
    <property type="evidence" value="ECO:0007669"/>
    <property type="project" value="UniProtKB-SubCell"/>
</dbReference>
<dbReference type="Pfam" id="PF10321">
    <property type="entry name" value="7TM_GPCR_Srt"/>
    <property type="match status" value="1"/>
</dbReference>
<sequence>MNASTHIEEDASDGRSEVVVGVVYLLLSVTTLVFNLTIQLIISRSQDLNSPAYRIMLHLGLCCCLQVLAQAFAGIFSVAHSTLHHWIVKILGGLLNSAWVASIAFTLLLAFNRFVVVCFPQKADIYFSRTKLTLMIGAFWIWPFGSFFLVYMTPFTSMLYFVLEFRWGHDGALWSATLEECEVFSIIAMILLCAVFYIPVFYKLLMMVKKRKHLSGRVASLSERRVLFQGMSIFGYNFLLMFAFGAHKFLFPETKWTFFGVNTLWILNAAINPVLYLIFNKAVRTPFLHLVTCRRPAMKRVRVVAQSTTRTNQTLAPN</sequence>
<organism evidence="7 8">
    <name type="scientific">Steinernema hermaphroditum</name>
    <dbReference type="NCBI Taxonomy" id="289476"/>
    <lineage>
        <taxon>Eukaryota</taxon>
        <taxon>Metazoa</taxon>
        <taxon>Ecdysozoa</taxon>
        <taxon>Nematoda</taxon>
        <taxon>Chromadorea</taxon>
        <taxon>Rhabditida</taxon>
        <taxon>Tylenchina</taxon>
        <taxon>Panagrolaimomorpha</taxon>
        <taxon>Strongyloidoidea</taxon>
        <taxon>Steinernematidae</taxon>
        <taxon>Steinernema</taxon>
    </lineage>
</organism>
<dbReference type="PANTHER" id="PTHR23021">
    <property type="entry name" value="SERPENTINE RECEPTOR, CLASS T"/>
    <property type="match status" value="1"/>
</dbReference>
<dbReference type="SUPFAM" id="SSF81321">
    <property type="entry name" value="Family A G protein-coupled receptor-like"/>
    <property type="match status" value="1"/>
</dbReference>
<protein>
    <recommendedName>
        <fullName evidence="6">G-protein coupled receptors family 1 profile domain-containing protein</fullName>
    </recommendedName>
</protein>
<comment type="subcellular location">
    <subcellularLocation>
        <location evidence="1">Membrane</location>
    </subcellularLocation>
</comment>
<evidence type="ECO:0000256" key="5">
    <source>
        <dbReference type="SAM" id="Phobius"/>
    </source>
</evidence>
<dbReference type="CDD" id="cd00637">
    <property type="entry name" value="7tm_classA_rhodopsin-like"/>
    <property type="match status" value="1"/>
</dbReference>